<organism evidence="3 5">
    <name type="scientific">Pectobacterium odoriferum</name>
    <dbReference type="NCBI Taxonomy" id="78398"/>
    <lineage>
        <taxon>Bacteria</taxon>
        <taxon>Pseudomonadati</taxon>
        <taxon>Pseudomonadota</taxon>
        <taxon>Gammaproteobacteria</taxon>
        <taxon>Enterobacterales</taxon>
        <taxon>Pectobacteriaceae</taxon>
        <taxon>Pectobacterium</taxon>
    </lineage>
</organism>
<dbReference type="Proteomes" id="UP000029447">
    <property type="component" value="Unassembled WGS sequence"/>
</dbReference>
<dbReference type="EMBL" id="JQOF01000008">
    <property type="protein sequence ID" value="KGA41363.1"/>
    <property type="molecule type" value="Genomic_DNA"/>
</dbReference>
<reference evidence="3 5" key="2">
    <citation type="submission" date="2017-01" db="EMBL/GenBank/DDBJ databases">
        <title>Comparative Genomics of 38 Pectobacterium strains comprising three species revealed the characteristics of Pectobacterium carotovorum.</title>
        <authorList>
            <person name="Xie H."/>
            <person name="Ma Y."/>
            <person name="Li X."/>
        </authorList>
    </citation>
    <scope>NUCLEOTIDE SEQUENCE [LARGE SCALE GENOMIC DNA]</scope>
    <source>
        <strain evidence="3 5">Q142</strain>
    </source>
</reference>
<evidence type="ECO:0000313" key="2">
    <source>
        <dbReference type="EMBL" id="KGA41363.1"/>
    </source>
</evidence>
<feature type="chain" id="PRO_5044727250" description="Fimbrial protein" evidence="1">
    <location>
        <begin position="22"/>
        <end position="168"/>
    </location>
</feature>
<gene>
    <name evidence="3" type="ORF">BV926_00140</name>
    <name evidence="2" type="ORF">KU75_11270</name>
</gene>
<accession>A0ABD6VVX0</accession>
<dbReference type="RefSeq" id="WP_039493113.1">
    <property type="nucleotide sequence ID" value="NZ_JACDRW010000020.1"/>
</dbReference>
<comment type="caution">
    <text evidence="3">The sequence shown here is derived from an EMBL/GenBank/DDBJ whole genome shotgun (WGS) entry which is preliminary data.</text>
</comment>
<evidence type="ECO:0008006" key="6">
    <source>
        <dbReference type="Google" id="ProtNLM"/>
    </source>
</evidence>
<evidence type="ECO:0000313" key="5">
    <source>
        <dbReference type="Proteomes" id="UP000237274"/>
    </source>
</evidence>
<reference evidence="2 4" key="1">
    <citation type="submission" date="2014-08" db="EMBL/GenBank/DDBJ databases">
        <title>Genome sequences of NCPPB Pectobacterium isolates.</title>
        <authorList>
            <person name="Glover R.H."/>
            <person name="Sapp M."/>
            <person name="Elphinstone J."/>
        </authorList>
    </citation>
    <scope>NUCLEOTIDE SEQUENCE [LARGE SCALE GENOMIC DNA]</scope>
    <source>
        <strain evidence="2 4">NCPPB3841</strain>
    </source>
</reference>
<dbReference type="EMBL" id="MTAO01000001">
    <property type="protein sequence ID" value="POE28765.1"/>
    <property type="molecule type" value="Genomic_DNA"/>
</dbReference>
<dbReference type="AlphaFoldDB" id="A0ABD6VVX0"/>
<sequence length="168" mass="18480">MKYRYLPTALVLMLISSTSLAETVKTSIDVEADVSTSVRVFVEGKDVTNGVITVKLENKNGFMAGYTPAFQFVGNASSVSLSMREPAAGGIISEHNDLMKLNIGWIRVDGKYVAANYPLYDQKVYKTLQDIDDPAKGVKVYFVSNSRTETYPLGTYRGTYEVIVTPSV</sequence>
<proteinExistence type="predicted"/>
<evidence type="ECO:0000313" key="4">
    <source>
        <dbReference type="Proteomes" id="UP000029447"/>
    </source>
</evidence>
<evidence type="ECO:0000256" key="1">
    <source>
        <dbReference type="SAM" id="SignalP"/>
    </source>
</evidence>
<feature type="signal peptide" evidence="1">
    <location>
        <begin position="1"/>
        <end position="21"/>
    </location>
</feature>
<name>A0ABD6VVX0_9GAMM</name>
<evidence type="ECO:0000313" key="3">
    <source>
        <dbReference type="EMBL" id="POE28765.1"/>
    </source>
</evidence>
<dbReference type="KEGG" id="pcv:BCS7_01230"/>
<keyword evidence="1" id="KW-0732">Signal</keyword>
<protein>
    <recommendedName>
        <fullName evidence="6">Fimbrial protein</fullName>
    </recommendedName>
</protein>
<keyword evidence="4" id="KW-1185">Reference proteome</keyword>
<dbReference type="Proteomes" id="UP000237274">
    <property type="component" value="Unassembled WGS sequence"/>
</dbReference>